<dbReference type="Proteomes" id="UP000291144">
    <property type="component" value="Unassembled WGS sequence"/>
</dbReference>
<keyword evidence="2 5" id="KW-0378">Hydrolase</keyword>
<dbReference type="GO" id="GO:0006508">
    <property type="term" value="P:proteolysis"/>
    <property type="evidence" value="ECO:0007669"/>
    <property type="project" value="InterPro"/>
</dbReference>
<dbReference type="PANTHER" id="PTHR43798">
    <property type="entry name" value="MONOACYLGLYCEROL LIPASE"/>
    <property type="match status" value="1"/>
</dbReference>
<gene>
    <name evidence="5" type="ORF">E0H73_00980</name>
</gene>
<dbReference type="InterPro" id="IPR050266">
    <property type="entry name" value="AB_hydrolase_sf"/>
</dbReference>
<organism evidence="5 6">
    <name type="scientific">Kribbella pittospori</name>
    <dbReference type="NCBI Taxonomy" id="722689"/>
    <lineage>
        <taxon>Bacteria</taxon>
        <taxon>Bacillati</taxon>
        <taxon>Actinomycetota</taxon>
        <taxon>Actinomycetes</taxon>
        <taxon>Propionibacteriales</taxon>
        <taxon>Kribbellaceae</taxon>
        <taxon>Kribbella</taxon>
    </lineage>
</organism>
<dbReference type="SUPFAM" id="SSF53474">
    <property type="entry name" value="alpha/beta-Hydrolases"/>
    <property type="match status" value="1"/>
</dbReference>
<protein>
    <submittedName>
        <fullName evidence="5">Alpha/beta fold hydrolase</fullName>
    </submittedName>
</protein>
<reference evidence="5 6" key="1">
    <citation type="submission" date="2019-02" db="EMBL/GenBank/DDBJ databases">
        <title>Kribbella capetownensis sp. nov. and Kribbella speibonae sp. nov., isolated from soil.</title>
        <authorList>
            <person name="Curtis S.M."/>
            <person name="Norton I."/>
            <person name="Everest G.J."/>
            <person name="Meyers P.R."/>
        </authorList>
    </citation>
    <scope>NUCLEOTIDE SEQUENCE [LARGE SCALE GENOMIC DNA]</scope>
    <source>
        <strain evidence="5 6">NRRL B-24813</strain>
    </source>
</reference>
<dbReference type="OrthoDB" id="5902829at2"/>
<evidence type="ECO:0000259" key="4">
    <source>
        <dbReference type="Pfam" id="PF00561"/>
    </source>
</evidence>
<keyword evidence="6" id="KW-1185">Reference proteome</keyword>
<feature type="region of interest" description="Disordered" evidence="3">
    <location>
        <begin position="21"/>
        <end position="76"/>
    </location>
</feature>
<sequence length="377" mass="40981">MTPFDDVCVVKCMMCRLSEVPSDSGAPGDTYVSRPTVTTTGEHPWDAGSWDSPPRAVSRAPANYQPPPHPAQPFSRRGWHGVGRMLSGMLSDGVRGVVAGGVEHWVRVVGAHHGGVPLVMVHGGPGESCYSVERSVGEELAKVSTVIFYDQRGCGRSAKPSEPDTYTMTRLVADLDEIRSALGLDRIIPWGVSFGCLLAAEYAVAYSNNVERLIFHAPPVVGPLHPGLWSLRPNAVDTLLAPAERTELRTQLDSLTDPIQRTLTAIGTISSSENAARFFYYDPANIPEPDPAAPQMNMEMALALVGTERPDLADDLAAITIPTLVMIGLWDRHVGFDMARDLADRMPNAVLRIFDRSGHLIDEEQPSEYIEAISSFI</sequence>
<accession>A0A4R0KZ71</accession>
<dbReference type="GO" id="GO:0004177">
    <property type="term" value="F:aminopeptidase activity"/>
    <property type="evidence" value="ECO:0007669"/>
    <property type="project" value="UniProtKB-EC"/>
</dbReference>
<dbReference type="PRINTS" id="PR00793">
    <property type="entry name" value="PROAMNOPTASE"/>
</dbReference>
<comment type="similarity">
    <text evidence="1">Belongs to the peptidase S33 family.</text>
</comment>
<dbReference type="InterPro" id="IPR002410">
    <property type="entry name" value="Peptidase_S33"/>
</dbReference>
<comment type="caution">
    <text evidence="5">The sequence shown here is derived from an EMBL/GenBank/DDBJ whole genome shotgun (WGS) entry which is preliminary data.</text>
</comment>
<proteinExistence type="inferred from homology"/>
<evidence type="ECO:0000256" key="1">
    <source>
        <dbReference type="ARBA" id="ARBA00010088"/>
    </source>
</evidence>
<feature type="domain" description="AB hydrolase-1" evidence="4">
    <location>
        <begin position="117"/>
        <end position="361"/>
    </location>
</feature>
<dbReference type="PANTHER" id="PTHR43798:SF33">
    <property type="entry name" value="HYDROLASE, PUTATIVE (AFU_ORTHOLOGUE AFUA_2G14860)-RELATED"/>
    <property type="match status" value="1"/>
</dbReference>
<dbReference type="InterPro" id="IPR029058">
    <property type="entry name" value="AB_hydrolase_fold"/>
</dbReference>
<dbReference type="Pfam" id="PF00561">
    <property type="entry name" value="Abhydrolase_1"/>
    <property type="match status" value="1"/>
</dbReference>
<dbReference type="AlphaFoldDB" id="A0A4R0KZ71"/>
<evidence type="ECO:0000313" key="5">
    <source>
        <dbReference type="EMBL" id="TCC65547.1"/>
    </source>
</evidence>
<dbReference type="InterPro" id="IPR000073">
    <property type="entry name" value="AB_hydrolase_1"/>
</dbReference>
<dbReference type="GO" id="GO:0016020">
    <property type="term" value="C:membrane"/>
    <property type="evidence" value="ECO:0007669"/>
    <property type="project" value="TreeGrafter"/>
</dbReference>
<dbReference type="EMBL" id="SJKB01000001">
    <property type="protein sequence ID" value="TCC65547.1"/>
    <property type="molecule type" value="Genomic_DNA"/>
</dbReference>
<evidence type="ECO:0000256" key="2">
    <source>
        <dbReference type="ARBA" id="ARBA00022801"/>
    </source>
</evidence>
<name>A0A4R0KZ71_9ACTN</name>
<evidence type="ECO:0000313" key="6">
    <source>
        <dbReference type="Proteomes" id="UP000291144"/>
    </source>
</evidence>
<dbReference type="Gene3D" id="3.40.50.1820">
    <property type="entry name" value="alpha/beta hydrolase"/>
    <property type="match status" value="1"/>
</dbReference>
<evidence type="ECO:0000256" key="3">
    <source>
        <dbReference type="SAM" id="MobiDB-lite"/>
    </source>
</evidence>